<dbReference type="EMBL" id="FRAC01000012">
    <property type="protein sequence ID" value="SHK46357.1"/>
    <property type="molecule type" value="Genomic_DNA"/>
</dbReference>
<accession>A0A1M6SNY5</accession>
<dbReference type="InterPro" id="IPR036388">
    <property type="entry name" value="WH-like_DNA-bd_sf"/>
</dbReference>
<gene>
    <name evidence="5" type="ORF">SAMN02745136_02534</name>
</gene>
<evidence type="ECO:0000256" key="2">
    <source>
        <dbReference type="ARBA" id="ARBA00023125"/>
    </source>
</evidence>
<keyword evidence="2 5" id="KW-0238">DNA-binding</keyword>
<dbReference type="GO" id="GO:0003700">
    <property type="term" value="F:DNA-binding transcription factor activity"/>
    <property type="evidence" value="ECO:0007669"/>
    <property type="project" value="InterPro"/>
</dbReference>
<dbReference type="PROSITE" id="PS50995">
    <property type="entry name" value="HTH_MARR_2"/>
    <property type="match status" value="1"/>
</dbReference>
<keyword evidence="6" id="KW-1185">Reference proteome</keyword>
<keyword evidence="3" id="KW-0804">Transcription</keyword>
<dbReference type="SUPFAM" id="SSF46785">
    <property type="entry name" value="Winged helix' DNA-binding domain"/>
    <property type="match status" value="1"/>
</dbReference>
<evidence type="ECO:0000313" key="5">
    <source>
        <dbReference type="EMBL" id="SHK46357.1"/>
    </source>
</evidence>
<dbReference type="PRINTS" id="PR00598">
    <property type="entry name" value="HTHMARR"/>
</dbReference>
<organism evidence="5 6">
    <name type="scientific">Anaerocolumna jejuensis DSM 15929</name>
    <dbReference type="NCBI Taxonomy" id="1121322"/>
    <lineage>
        <taxon>Bacteria</taxon>
        <taxon>Bacillati</taxon>
        <taxon>Bacillota</taxon>
        <taxon>Clostridia</taxon>
        <taxon>Lachnospirales</taxon>
        <taxon>Lachnospiraceae</taxon>
        <taxon>Anaerocolumna</taxon>
    </lineage>
</organism>
<dbReference type="GO" id="GO:0003677">
    <property type="term" value="F:DNA binding"/>
    <property type="evidence" value="ECO:0007669"/>
    <property type="project" value="UniProtKB-KW"/>
</dbReference>
<feature type="domain" description="HTH marR-type" evidence="4">
    <location>
        <begin position="1"/>
        <end position="122"/>
    </location>
</feature>
<evidence type="ECO:0000256" key="3">
    <source>
        <dbReference type="ARBA" id="ARBA00023163"/>
    </source>
</evidence>
<dbReference type="Gene3D" id="1.10.10.10">
    <property type="entry name" value="Winged helix-like DNA-binding domain superfamily/Winged helix DNA-binding domain"/>
    <property type="match status" value="1"/>
</dbReference>
<dbReference type="CDD" id="cd00090">
    <property type="entry name" value="HTH_ARSR"/>
    <property type="match status" value="1"/>
</dbReference>
<dbReference type="InterPro" id="IPR000835">
    <property type="entry name" value="HTH_MarR-typ"/>
</dbReference>
<dbReference type="AlphaFoldDB" id="A0A1M6SNY5"/>
<dbReference type="InterPro" id="IPR036390">
    <property type="entry name" value="WH_DNA-bd_sf"/>
</dbReference>
<evidence type="ECO:0000313" key="6">
    <source>
        <dbReference type="Proteomes" id="UP000184386"/>
    </source>
</evidence>
<dbReference type="InterPro" id="IPR011991">
    <property type="entry name" value="ArsR-like_HTH"/>
</dbReference>
<dbReference type="Pfam" id="PF12802">
    <property type="entry name" value="MarR_2"/>
    <property type="match status" value="1"/>
</dbReference>
<dbReference type="STRING" id="1121322.SAMN02745136_02534"/>
<dbReference type="PANTHER" id="PTHR42756">
    <property type="entry name" value="TRANSCRIPTIONAL REGULATOR, MARR"/>
    <property type="match status" value="1"/>
</dbReference>
<dbReference type="PANTHER" id="PTHR42756:SF1">
    <property type="entry name" value="TRANSCRIPTIONAL REPRESSOR OF EMRAB OPERON"/>
    <property type="match status" value="1"/>
</dbReference>
<sequence>MNKRIITEMEKYGMEGIVTSHGDILDALNHRGKMTMAEVAAAIGKDKSTVTALVEKLVRLGYVAKERDAVDTRIIYVTLTPKGNDLKPAFNKISKEVLEAFYTGISEEEKEVLCGLLNRIYSNL</sequence>
<dbReference type="Proteomes" id="UP000184386">
    <property type="component" value="Unassembled WGS sequence"/>
</dbReference>
<protein>
    <submittedName>
        <fullName evidence="5">DNA-binding transcriptional regulator, MarR family</fullName>
    </submittedName>
</protein>
<proteinExistence type="predicted"/>
<reference evidence="5 6" key="1">
    <citation type="submission" date="2016-11" db="EMBL/GenBank/DDBJ databases">
        <authorList>
            <person name="Jaros S."/>
            <person name="Januszkiewicz K."/>
            <person name="Wedrychowicz H."/>
        </authorList>
    </citation>
    <scope>NUCLEOTIDE SEQUENCE [LARGE SCALE GENOMIC DNA]</scope>
    <source>
        <strain evidence="5 6">DSM 15929</strain>
    </source>
</reference>
<name>A0A1M6SNY5_9FIRM</name>
<keyword evidence="1" id="KW-0805">Transcription regulation</keyword>
<evidence type="ECO:0000259" key="4">
    <source>
        <dbReference type="PROSITE" id="PS50995"/>
    </source>
</evidence>
<dbReference type="SMART" id="SM00347">
    <property type="entry name" value="HTH_MARR"/>
    <property type="match status" value="1"/>
</dbReference>
<dbReference type="RefSeq" id="WP_242962492.1">
    <property type="nucleotide sequence ID" value="NZ_FRAC01000012.1"/>
</dbReference>
<evidence type="ECO:0000256" key="1">
    <source>
        <dbReference type="ARBA" id="ARBA00023015"/>
    </source>
</evidence>